<reference evidence="1" key="1">
    <citation type="submission" date="2023-03" db="EMBL/GenBank/DDBJ databases">
        <title>Massive genome expansion in bonnet fungi (Mycena s.s.) driven by repeated elements and novel gene families across ecological guilds.</title>
        <authorList>
            <consortium name="Lawrence Berkeley National Laboratory"/>
            <person name="Harder C.B."/>
            <person name="Miyauchi S."/>
            <person name="Viragh M."/>
            <person name="Kuo A."/>
            <person name="Thoen E."/>
            <person name="Andreopoulos B."/>
            <person name="Lu D."/>
            <person name="Skrede I."/>
            <person name="Drula E."/>
            <person name="Henrissat B."/>
            <person name="Morin E."/>
            <person name="Kohler A."/>
            <person name="Barry K."/>
            <person name="LaButti K."/>
            <person name="Morin E."/>
            <person name="Salamov A."/>
            <person name="Lipzen A."/>
            <person name="Mereny Z."/>
            <person name="Hegedus B."/>
            <person name="Baldrian P."/>
            <person name="Stursova M."/>
            <person name="Weitz H."/>
            <person name="Taylor A."/>
            <person name="Grigoriev I.V."/>
            <person name="Nagy L.G."/>
            <person name="Martin F."/>
            <person name="Kauserud H."/>
        </authorList>
    </citation>
    <scope>NUCLEOTIDE SEQUENCE</scope>
    <source>
        <strain evidence="1">CBHHK182m</strain>
    </source>
</reference>
<dbReference type="CDD" id="cd09917">
    <property type="entry name" value="F-box_SF"/>
    <property type="match status" value="1"/>
</dbReference>
<dbReference type="Gene3D" id="1.20.1280.50">
    <property type="match status" value="1"/>
</dbReference>
<dbReference type="InterPro" id="IPR032675">
    <property type="entry name" value="LRR_dom_sf"/>
</dbReference>
<gene>
    <name evidence="1" type="ORF">B0H16DRAFT_1773010</name>
</gene>
<sequence>MLQVSPEILLEILEMLAIPLAFQAHEFPDRAALASCSLVCKSWSALSQQMLFQRVSIEDHWTGMLFMRGPTIDRLASFLSTITADTNKSRWLRESVRSIILRLPSSSHIVDLLTHLPNLRELDIVGAACTFSEAELAQLQRSSSGSLRSLRVNTDYTGSITSFGAPAWPAVMKLVSAIPTIRMLDITTNTVQQLTLHVPPLQLQLVSAKISSQRIADAGPFLVSMGHHPLEIFHQTKSLLDADLEGILSTHGGHLRSLSLQGPVSDVHALASCTHLERFECRTVPTEALMAAVPRTITALCVHHPVTPTIQPVNLYGAVPSARVARMANGRQLPKPPVPLIPLRKPLTHLIQQLETLPRLRVFTWVGSPMHPEFDALKVRCTTLGIEFRVRATNSVSPELDRGLASNGFYS</sequence>
<organism evidence="1 2">
    <name type="scientific">Mycena metata</name>
    <dbReference type="NCBI Taxonomy" id="1033252"/>
    <lineage>
        <taxon>Eukaryota</taxon>
        <taxon>Fungi</taxon>
        <taxon>Dikarya</taxon>
        <taxon>Basidiomycota</taxon>
        <taxon>Agaricomycotina</taxon>
        <taxon>Agaricomycetes</taxon>
        <taxon>Agaricomycetidae</taxon>
        <taxon>Agaricales</taxon>
        <taxon>Marasmiineae</taxon>
        <taxon>Mycenaceae</taxon>
        <taxon>Mycena</taxon>
    </lineage>
</organism>
<dbReference type="Gene3D" id="3.80.10.10">
    <property type="entry name" value="Ribonuclease Inhibitor"/>
    <property type="match status" value="1"/>
</dbReference>
<dbReference type="Proteomes" id="UP001215598">
    <property type="component" value="Unassembled WGS sequence"/>
</dbReference>
<evidence type="ECO:0008006" key="3">
    <source>
        <dbReference type="Google" id="ProtNLM"/>
    </source>
</evidence>
<protein>
    <recommendedName>
        <fullName evidence="3">F-box domain-containing protein</fullName>
    </recommendedName>
</protein>
<dbReference type="AlphaFoldDB" id="A0AAD7MUG3"/>
<accession>A0AAD7MUG3</accession>
<comment type="caution">
    <text evidence="1">The sequence shown here is derived from an EMBL/GenBank/DDBJ whole genome shotgun (WGS) entry which is preliminary data.</text>
</comment>
<evidence type="ECO:0000313" key="2">
    <source>
        <dbReference type="Proteomes" id="UP001215598"/>
    </source>
</evidence>
<keyword evidence="2" id="KW-1185">Reference proteome</keyword>
<evidence type="ECO:0000313" key="1">
    <source>
        <dbReference type="EMBL" id="KAJ7731196.1"/>
    </source>
</evidence>
<dbReference type="SUPFAM" id="SSF52047">
    <property type="entry name" value="RNI-like"/>
    <property type="match status" value="1"/>
</dbReference>
<proteinExistence type="predicted"/>
<name>A0AAD7MUG3_9AGAR</name>
<dbReference type="EMBL" id="JARKIB010000154">
    <property type="protein sequence ID" value="KAJ7731196.1"/>
    <property type="molecule type" value="Genomic_DNA"/>
</dbReference>